<protein>
    <submittedName>
        <fullName evidence="3">Putative membrane protein</fullName>
    </submittedName>
</protein>
<gene>
    <name evidence="3" type="ORF">SAMN02745199_0159</name>
</gene>
<dbReference type="Pfam" id="PF09851">
    <property type="entry name" value="SHOCT"/>
    <property type="match status" value="1"/>
</dbReference>
<keyword evidence="4" id="KW-1185">Reference proteome</keyword>
<evidence type="ECO:0000313" key="4">
    <source>
        <dbReference type="Proteomes" id="UP000242592"/>
    </source>
</evidence>
<proteinExistence type="predicted"/>
<feature type="transmembrane region" description="Helical" evidence="1">
    <location>
        <begin position="12"/>
        <end position="37"/>
    </location>
</feature>
<keyword evidence="1" id="KW-1133">Transmembrane helix</keyword>
<keyword evidence="1" id="KW-0812">Transmembrane</keyword>
<name>A0A1M5QV69_9BACT</name>
<dbReference type="Proteomes" id="UP000242592">
    <property type="component" value="Unassembled WGS sequence"/>
</dbReference>
<organism evidence="3 4">
    <name type="scientific">Thermosipho atlanticus DSM 15807</name>
    <dbReference type="NCBI Taxonomy" id="1123380"/>
    <lineage>
        <taxon>Bacteria</taxon>
        <taxon>Thermotogati</taxon>
        <taxon>Thermotogota</taxon>
        <taxon>Thermotogae</taxon>
        <taxon>Thermotogales</taxon>
        <taxon>Fervidobacteriaceae</taxon>
        <taxon>Thermosipho</taxon>
    </lineage>
</organism>
<evidence type="ECO:0000259" key="2">
    <source>
        <dbReference type="Pfam" id="PF09851"/>
    </source>
</evidence>
<evidence type="ECO:0000313" key="3">
    <source>
        <dbReference type="EMBL" id="SHH17858.1"/>
    </source>
</evidence>
<dbReference type="STRING" id="1123380.SAMN02745199_0159"/>
<accession>A0A1M5QV69</accession>
<keyword evidence="1" id="KW-0472">Membrane</keyword>
<dbReference type="EMBL" id="FQXN01000001">
    <property type="protein sequence ID" value="SHH17858.1"/>
    <property type="molecule type" value="Genomic_DNA"/>
</dbReference>
<feature type="domain" description="SHOCT" evidence="2">
    <location>
        <begin position="58"/>
        <end position="80"/>
    </location>
</feature>
<sequence length="85" mass="10161">MHGWGWYGIWPFGFGIISFMFGLIFMIVFGVIIYFLFKNIFNPNSNKNHSKGDEYEMIRILNEKLAKGEISEEEYLRKKEFILKK</sequence>
<reference evidence="4" key="1">
    <citation type="submission" date="2016-11" db="EMBL/GenBank/DDBJ databases">
        <authorList>
            <person name="Varghese N."/>
            <person name="Submissions S."/>
        </authorList>
    </citation>
    <scope>NUCLEOTIDE SEQUENCE [LARGE SCALE GENOMIC DNA]</scope>
    <source>
        <strain evidence="4">DSM 15807</strain>
    </source>
</reference>
<dbReference type="AlphaFoldDB" id="A0A1M5QV69"/>
<dbReference type="InterPro" id="IPR018649">
    <property type="entry name" value="SHOCT"/>
</dbReference>
<evidence type="ECO:0000256" key="1">
    <source>
        <dbReference type="SAM" id="Phobius"/>
    </source>
</evidence>